<proteinExistence type="predicted"/>
<dbReference type="RefSeq" id="WP_067755173.1">
    <property type="nucleotide sequence ID" value="NZ_CP015772.1"/>
</dbReference>
<evidence type="ECO:0000256" key="1">
    <source>
        <dbReference type="SAM" id="SignalP"/>
    </source>
</evidence>
<keyword evidence="3" id="KW-1185">Reference proteome</keyword>
<accession>A0A1A9I3U4</accession>
<name>A0A1A9I3U4_9BACT</name>
<feature type="chain" id="PRO_5008389810" description="Lipoprotein" evidence="1">
    <location>
        <begin position="20"/>
        <end position="157"/>
    </location>
</feature>
<dbReference type="Proteomes" id="UP000077667">
    <property type="component" value="Chromosome"/>
</dbReference>
<sequence>MKRILTFSLLAVLATVIFASCSKHDHWDDDDPGNEYAYVDGFYDGYPFCIVQYGIDNTYGIVESKYMEDPLADHDELYGNFSEDIGFHYIKNITQNFRTQMKVRENGIYNSVDANAALNDYCDEYDAAMGYSKKANRILIKNQKNIMRSANTTNTIK</sequence>
<evidence type="ECO:0000313" key="3">
    <source>
        <dbReference type="Proteomes" id="UP000077667"/>
    </source>
</evidence>
<protein>
    <recommendedName>
        <fullName evidence="4">Lipoprotein</fullName>
    </recommendedName>
</protein>
<dbReference type="EMBL" id="CP015772">
    <property type="protein sequence ID" value="ANH81244.1"/>
    <property type="molecule type" value="Genomic_DNA"/>
</dbReference>
<keyword evidence="1" id="KW-0732">Signal</keyword>
<feature type="signal peptide" evidence="1">
    <location>
        <begin position="1"/>
        <end position="19"/>
    </location>
</feature>
<dbReference type="OrthoDB" id="670119at2"/>
<evidence type="ECO:0008006" key="4">
    <source>
        <dbReference type="Google" id="ProtNLM"/>
    </source>
</evidence>
<organism evidence="2 3">
    <name type="scientific">Niabella ginsenosidivorans</name>
    <dbReference type="NCBI Taxonomy" id="1176587"/>
    <lineage>
        <taxon>Bacteria</taxon>
        <taxon>Pseudomonadati</taxon>
        <taxon>Bacteroidota</taxon>
        <taxon>Chitinophagia</taxon>
        <taxon>Chitinophagales</taxon>
        <taxon>Chitinophagaceae</taxon>
        <taxon>Niabella</taxon>
    </lineage>
</organism>
<dbReference type="KEGG" id="nia:A8C56_09825"/>
<reference evidence="2 3" key="1">
    <citation type="submission" date="2016-05" db="EMBL/GenBank/DDBJ databases">
        <title>Niabella ginsenosidivorans BS26 whole genome sequencing.</title>
        <authorList>
            <person name="Im W.T."/>
            <person name="Siddiqi M.Z."/>
        </authorList>
    </citation>
    <scope>NUCLEOTIDE SEQUENCE [LARGE SCALE GENOMIC DNA]</scope>
    <source>
        <strain evidence="2 3">BS26</strain>
    </source>
</reference>
<gene>
    <name evidence="2" type="ORF">A8C56_09825</name>
</gene>
<dbReference type="AlphaFoldDB" id="A0A1A9I3U4"/>
<evidence type="ECO:0000313" key="2">
    <source>
        <dbReference type="EMBL" id="ANH81244.1"/>
    </source>
</evidence>
<dbReference type="PROSITE" id="PS51257">
    <property type="entry name" value="PROKAR_LIPOPROTEIN"/>
    <property type="match status" value="1"/>
</dbReference>